<reference evidence="16 17" key="1">
    <citation type="submission" date="2018-06" db="EMBL/GenBank/DDBJ databases">
        <authorList>
            <consortium name="Pathogen Informatics"/>
            <person name="Doyle S."/>
        </authorList>
    </citation>
    <scope>NUCLEOTIDE SEQUENCE [LARGE SCALE GENOMIC DNA]</scope>
    <source>
        <strain evidence="16 17">NCTC11978</strain>
    </source>
</reference>
<dbReference type="GO" id="GO:0005886">
    <property type="term" value="C:plasma membrane"/>
    <property type="evidence" value="ECO:0007669"/>
    <property type="project" value="UniProtKB-ARBA"/>
</dbReference>
<dbReference type="InterPro" id="IPR029016">
    <property type="entry name" value="GAF-like_dom_sf"/>
</dbReference>
<evidence type="ECO:0000256" key="3">
    <source>
        <dbReference type="ARBA" id="ARBA00012438"/>
    </source>
</evidence>
<keyword evidence="16" id="KW-0813">Transport</keyword>
<evidence type="ECO:0000256" key="11">
    <source>
        <dbReference type="ARBA" id="ARBA00023012"/>
    </source>
</evidence>
<dbReference type="InterPro" id="IPR025201">
    <property type="entry name" value="KdpD_TM"/>
</dbReference>
<dbReference type="InterPro" id="IPR003852">
    <property type="entry name" value="Sig_transdc_His_kinase_KdpD_N"/>
</dbReference>
<dbReference type="PANTHER" id="PTHR45569:SF1">
    <property type="entry name" value="SENSOR PROTEIN KDPD"/>
    <property type="match status" value="1"/>
</dbReference>
<evidence type="ECO:0000259" key="15">
    <source>
        <dbReference type="PROSITE" id="PS50109"/>
    </source>
</evidence>
<keyword evidence="7" id="KW-0547">Nucleotide-binding</keyword>
<name>A0A378J207_9GAMM</name>
<dbReference type="InterPro" id="IPR003018">
    <property type="entry name" value="GAF"/>
</dbReference>
<evidence type="ECO:0000256" key="6">
    <source>
        <dbReference type="ARBA" id="ARBA00022692"/>
    </source>
</evidence>
<evidence type="ECO:0000256" key="12">
    <source>
        <dbReference type="ARBA" id="ARBA00023136"/>
    </source>
</evidence>
<dbReference type="InterPro" id="IPR005467">
    <property type="entry name" value="His_kinase_dom"/>
</dbReference>
<keyword evidence="10 14" id="KW-1133">Transmembrane helix</keyword>
<evidence type="ECO:0000256" key="9">
    <source>
        <dbReference type="ARBA" id="ARBA00022840"/>
    </source>
</evidence>
<dbReference type="Pfam" id="PF13492">
    <property type="entry name" value="GAF_3"/>
    <property type="match status" value="1"/>
</dbReference>
<evidence type="ECO:0000256" key="10">
    <source>
        <dbReference type="ARBA" id="ARBA00022989"/>
    </source>
</evidence>
<evidence type="ECO:0000313" key="17">
    <source>
        <dbReference type="Proteomes" id="UP000254033"/>
    </source>
</evidence>
<dbReference type="GO" id="GO:0005524">
    <property type="term" value="F:ATP binding"/>
    <property type="evidence" value="ECO:0007669"/>
    <property type="project" value="UniProtKB-KW"/>
</dbReference>
<dbReference type="GO" id="GO:0000155">
    <property type="term" value="F:phosphorelay sensor kinase activity"/>
    <property type="evidence" value="ECO:0007669"/>
    <property type="project" value="InterPro"/>
</dbReference>
<accession>A0A378J207</accession>
<sequence length="884" mass="100693">MVDSRPNPEQLLQRAQKEEKQGNRGKLKIYLGAAPGVGKTHQMLQDAHEKRRQDLDVIVGIAESHGRKDIERLLHGFEILPRKAVLYRGKRCLEFDLDSALQRHPGIILVDEMAHTNAPGLRHEKRWQDIKELLERGIDVYTTLNVQHIESLKDDVTQIIQAPIRETVPDSMIESADTIELVDLPPEDLLKRLEEGKIYIPQQAEFAREHFFRKGNLIALRELALRTTAEQVGSDVLWYRQGEGIQKIWPVKDKILVCVGPKPEAQKLIRAAKQLANSLQAEWLAVYIDIPHLRSTAYERRRAIKNLRLAELLGAETHILVGFDIVKEIVSFAREQNVTLIMIWKHILIRWQSWFRRNLADEIVRHSGEIDVYIITGEPSESTVKKKQISSPKPWKIYGITLGIVTLATLVNALLYPFLAASNLVMVYLLGVTIVALFGKIGPSTLASVLSVLAYDFFFISPFFSFAVADIEYFFTLVVMLIVTQIISHLTILMRRQAESARLTQRRTSALYTFSRQLTRTRGVDKLLQLGTQHIANAFNGKVMVLLPRKKNLAVRSGYPSQQKLDSKEQGIAEWVYEMGQPAGLGTETLSFSNALYLPLLGSSGPIGVLRIQALNQELLAPEQRGLLESYINQMALALEVDYLHEKARKRELEVERDDARTSLLKSIFHDLCFPLKIVISTVNRLKKIEGKKVREIEENIDHEIDKLNRLNNNLFQIIQLETQEIELKKNLSSLKKIIDSVIKHSKKSIHKRRIHVDIPETLPLVMIDSKLIQEVLLHLLDNAIKYSPPESPIHILVEATQEKIVVSIEDFGSGIIPQEKNKVFKKFYRGKQVISEHGLGLGLTICQKIITAHAGHIWVENIENKGASFRFSLPLRPEQYDKI</sequence>
<dbReference type="AlphaFoldDB" id="A0A378J207"/>
<dbReference type="SUPFAM" id="SSF55874">
    <property type="entry name" value="ATPase domain of HSP90 chaperone/DNA topoisomerase II/histidine kinase"/>
    <property type="match status" value="1"/>
</dbReference>
<dbReference type="InterPro" id="IPR014729">
    <property type="entry name" value="Rossmann-like_a/b/a_fold"/>
</dbReference>
<dbReference type="CDD" id="cd00075">
    <property type="entry name" value="HATPase"/>
    <property type="match status" value="1"/>
</dbReference>
<dbReference type="Pfam" id="PF02518">
    <property type="entry name" value="HATPase_c"/>
    <property type="match status" value="1"/>
</dbReference>
<evidence type="ECO:0000256" key="2">
    <source>
        <dbReference type="ARBA" id="ARBA00004141"/>
    </source>
</evidence>
<feature type="transmembrane region" description="Helical" evidence="14">
    <location>
        <begin position="473"/>
        <end position="493"/>
    </location>
</feature>
<dbReference type="InterPro" id="IPR052023">
    <property type="entry name" value="Histidine_kinase_KdpD"/>
</dbReference>
<dbReference type="SMART" id="SM00387">
    <property type="entry name" value="HATPase_c"/>
    <property type="match status" value="1"/>
</dbReference>
<evidence type="ECO:0000313" key="16">
    <source>
        <dbReference type="EMBL" id="STX38334.1"/>
    </source>
</evidence>
<gene>
    <name evidence="16" type="primary">kdpD</name>
    <name evidence="16" type="ORF">NCTC11978_01518</name>
</gene>
<feature type="domain" description="Histidine kinase" evidence="15">
    <location>
        <begin position="667"/>
        <end position="878"/>
    </location>
</feature>
<keyword evidence="16" id="KW-0406">Ion transport</keyword>
<comment type="catalytic activity">
    <reaction evidence="1">
        <text>ATP + protein L-histidine = ADP + protein N-phospho-L-histidine.</text>
        <dbReference type="EC" id="2.7.13.3"/>
    </reaction>
</comment>
<keyword evidence="8 16" id="KW-0418">Kinase</keyword>
<dbReference type="Gene3D" id="3.30.565.10">
    <property type="entry name" value="Histidine kinase-like ATPase, C-terminal domain"/>
    <property type="match status" value="1"/>
</dbReference>
<dbReference type="PANTHER" id="PTHR45569">
    <property type="entry name" value="SENSOR PROTEIN KDPD"/>
    <property type="match status" value="1"/>
</dbReference>
<evidence type="ECO:0000256" key="8">
    <source>
        <dbReference type="ARBA" id="ARBA00022777"/>
    </source>
</evidence>
<keyword evidence="16" id="KW-0407">Ion channel</keyword>
<dbReference type="CDD" id="cd01987">
    <property type="entry name" value="USP_KdpD-like"/>
    <property type="match status" value="1"/>
</dbReference>
<dbReference type="Gene3D" id="3.40.50.620">
    <property type="entry name" value="HUPs"/>
    <property type="match status" value="1"/>
</dbReference>
<feature type="transmembrane region" description="Helical" evidence="14">
    <location>
        <begin position="395"/>
        <end position="415"/>
    </location>
</feature>
<dbReference type="EC" id="2.7.13.3" evidence="3"/>
<keyword evidence="11" id="KW-0902">Two-component regulatory system</keyword>
<dbReference type="InterPro" id="IPR004358">
    <property type="entry name" value="Sig_transdc_His_kin-like_C"/>
</dbReference>
<dbReference type="SUPFAM" id="SSF52402">
    <property type="entry name" value="Adenine nucleotide alpha hydrolases-like"/>
    <property type="match status" value="1"/>
</dbReference>
<evidence type="ECO:0000256" key="5">
    <source>
        <dbReference type="ARBA" id="ARBA00022679"/>
    </source>
</evidence>
<dbReference type="Gene3D" id="3.40.50.300">
    <property type="entry name" value="P-loop containing nucleotide triphosphate hydrolases"/>
    <property type="match status" value="1"/>
</dbReference>
<keyword evidence="6 14" id="KW-0812">Transmembrane</keyword>
<evidence type="ECO:0000256" key="7">
    <source>
        <dbReference type="ARBA" id="ARBA00022741"/>
    </source>
</evidence>
<dbReference type="EMBL" id="UGNY01000001">
    <property type="protein sequence ID" value="STX38334.1"/>
    <property type="molecule type" value="Genomic_DNA"/>
</dbReference>
<dbReference type="InterPro" id="IPR027417">
    <property type="entry name" value="P-loop_NTPase"/>
</dbReference>
<protein>
    <recommendedName>
        <fullName evidence="3">histidine kinase</fullName>
        <ecNumber evidence="3">2.7.13.3</ecNumber>
    </recommendedName>
</protein>
<feature type="region of interest" description="Disordered" evidence="13">
    <location>
        <begin position="1"/>
        <end position="24"/>
    </location>
</feature>
<keyword evidence="4" id="KW-0597">Phosphoprotein</keyword>
<dbReference type="PROSITE" id="PS50109">
    <property type="entry name" value="HIS_KIN"/>
    <property type="match status" value="1"/>
</dbReference>
<evidence type="ECO:0000256" key="1">
    <source>
        <dbReference type="ARBA" id="ARBA00000085"/>
    </source>
</evidence>
<dbReference type="Gene3D" id="1.20.120.620">
    <property type="entry name" value="Backbone structure of the membrane domain of e. Coli histidine kinase receptor kdpd"/>
    <property type="match status" value="1"/>
</dbReference>
<dbReference type="Proteomes" id="UP000254033">
    <property type="component" value="Unassembled WGS sequence"/>
</dbReference>
<dbReference type="InterPro" id="IPR036890">
    <property type="entry name" value="HATPase_C_sf"/>
</dbReference>
<dbReference type="GO" id="GO:0005737">
    <property type="term" value="C:cytoplasm"/>
    <property type="evidence" value="ECO:0007669"/>
    <property type="project" value="UniProtKB-ARBA"/>
</dbReference>
<dbReference type="FunFam" id="3.40.50.300:FF:000483">
    <property type="entry name" value="Sensor histidine kinase KdpD"/>
    <property type="match status" value="1"/>
</dbReference>
<keyword evidence="9" id="KW-0067">ATP-binding</keyword>
<dbReference type="Pfam" id="PF13493">
    <property type="entry name" value="DUF4118"/>
    <property type="match status" value="1"/>
</dbReference>
<dbReference type="GO" id="GO:0034220">
    <property type="term" value="P:monoatomic ion transmembrane transport"/>
    <property type="evidence" value="ECO:0007669"/>
    <property type="project" value="UniProtKB-KW"/>
</dbReference>
<dbReference type="Gene3D" id="3.30.450.40">
    <property type="match status" value="1"/>
</dbReference>
<evidence type="ECO:0000256" key="4">
    <source>
        <dbReference type="ARBA" id="ARBA00022553"/>
    </source>
</evidence>
<comment type="subcellular location">
    <subcellularLocation>
        <location evidence="2">Membrane</location>
        <topology evidence="2">Multi-pass membrane protein</topology>
    </subcellularLocation>
</comment>
<dbReference type="InterPro" id="IPR003594">
    <property type="entry name" value="HATPase_dom"/>
</dbReference>
<evidence type="ECO:0000256" key="14">
    <source>
        <dbReference type="SAM" id="Phobius"/>
    </source>
</evidence>
<dbReference type="PRINTS" id="PR00344">
    <property type="entry name" value="BCTRLSENSOR"/>
</dbReference>
<dbReference type="FunFam" id="3.30.565.10:FF:000006">
    <property type="entry name" value="Sensor histidine kinase WalK"/>
    <property type="match status" value="1"/>
</dbReference>
<keyword evidence="5 16" id="KW-0808">Transferase</keyword>
<proteinExistence type="predicted"/>
<feature type="transmembrane region" description="Helical" evidence="14">
    <location>
        <begin position="421"/>
        <end position="439"/>
    </location>
</feature>
<dbReference type="Pfam" id="PF02702">
    <property type="entry name" value="KdpD"/>
    <property type="match status" value="1"/>
</dbReference>
<dbReference type="SUPFAM" id="SSF55781">
    <property type="entry name" value="GAF domain-like"/>
    <property type="match status" value="1"/>
</dbReference>
<dbReference type="InterPro" id="IPR038318">
    <property type="entry name" value="KdpD_sf"/>
</dbReference>
<dbReference type="RefSeq" id="WP_115175105.1">
    <property type="nucleotide sequence ID" value="NZ_UGNY01000001.1"/>
</dbReference>
<organism evidence="16 17">
    <name type="scientific">Legionella feeleii</name>
    <dbReference type="NCBI Taxonomy" id="453"/>
    <lineage>
        <taxon>Bacteria</taxon>
        <taxon>Pseudomonadati</taxon>
        <taxon>Pseudomonadota</taxon>
        <taxon>Gammaproteobacteria</taxon>
        <taxon>Legionellales</taxon>
        <taxon>Legionellaceae</taxon>
        <taxon>Legionella</taxon>
    </lineage>
</organism>
<evidence type="ECO:0000256" key="13">
    <source>
        <dbReference type="SAM" id="MobiDB-lite"/>
    </source>
</evidence>
<keyword evidence="12 14" id="KW-0472">Membrane</keyword>
<feature type="transmembrane region" description="Helical" evidence="14">
    <location>
        <begin position="446"/>
        <end position="467"/>
    </location>
</feature>